<evidence type="ECO:0000259" key="9">
    <source>
        <dbReference type="Pfam" id="PF17767"/>
    </source>
</evidence>
<evidence type="ECO:0000259" key="8">
    <source>
        <dbReference type="Pfam" id="PF04095"/>
    </source>
</evidence>
<dbReference type="PANTHER" id="PTHR11098">
    <property type="entry name" value="NICOTINATE PHOSPHORIBOSYLTRANSFERASE"/>
    <property type="match status" value="1"/>
</dbReference>
<dbReference type="Pfam" id="PF17767">
    <property type="entry name" value="NAPRTase_N"/>
    <property type="match status" value="1"/>
</dbReference>
<dbReference type="STRING" id="983506.L8X1X6"/>
<dbReference type="SUPFAM" id="SSF51690">
    <property type="entry name" value="Nicotinate/Quinolinate PRTase C-terminal domain-like"/>
    <property type="match status" value="1"/>
</dbReference>
<dbReference type="OrthoDB" id="193380at2759"/>
<gene>
    <name evidence="10" type="ORF">AG1IA_01746</name>
</gene>
<keyword evidence="11" id="KW-1185">Reference proteome</keyword>
<evidence type="ECO:0000313" key="11">
    <source>
        <dbReference type="Proteomes" id="UP000011668"/>
    </source>
</evidence>
<evidence type="ECO:0000256" key="5">
    <source>
        <dbReference type="ARBA" id="ARBA00022598"/>
    </source>
</evidence>
<comment type="pathway">
    <text evidence="1">Cofactor biosynthesis; NAD(+) biosynthesis; nicotinate D-ribonucleotide from nicotinate: step 1/1.</text>
</comment>
<dbReference type="HOGENOM" id="CLU_030991_0_0_1"/>
<dbReference type="AlphaFoldDB" id="L8X1X6"/>
<dbReference type="PIRSF" id="PIRSF000484">
    <property type="entry name" value="NAPRT"/>
    <property type="match status" value="1"/>
</dbReference>
<dbReference type="InterPro" id="IPR036068">
    <property type="entry name" value="Nicotinate_pribotase-like_C"/>
</dbReference>
<evidence type="ECO:0000313" key="10">
    <source>
        <dbReference type="EMBL" id="ELU44225.1"/>
    </source>
</evidence>
<name>L8X1X6_THACA</name>
<dbReference type="GO" id="GO:0016757">
    <property type="term" value="F:glycosyltransferase activity"/>
    <property type="evidence" value="ECO:0007669"/>
    <property type="project" value="UniProtKB-KW"/>
</dbReference>
<dbReference type="EMBL" id="AFRT01000381">
    <property type="protein sequence ID" value="ELU44225.1"/>
    <property type="molecule type" value="Genomic_DNA"/>
</dbReference>
<evidence type="ECO:0000256" key="7">
    <source>
        <dbReference type="ARBA" id="ARBA00048668"/>
    </source>
</evidence>
<dbReference type="EC" id="6.3.4.21" evidence="3"/>
<evidence type="ECO:0000256" key="6">
    <source>
        <dbReference type="ARBA" id="ARBA00022642"/>
    </source>
</evidence>
<dbReference type="SUPFAM" id="SSF54675">
    <property type="entry name" value="Nicotinate/Quinolinate PRTase N-terminal domain-like"/>
    <property type="match status" value="1"/>
</dbReference>
<comment type="caution">
    <text evidence="10">The sequence shown here is derived from an EMBL/GenBank/DDBJ whole genome shotgun (WGS) entry which is preliminary data.</text>
</comment>
<organism evidence="10 11">
    <name type="scientific">Thanatephorus cucumeris (strain AG1-IA)</name>
    <name type="common">Rice sheath blight fungus</name>
    <name type="synonym">Rhizoctonia solani</name>
    <dbReference type="NCBI Taxonomy" id="983506"/>
    <lineage>
        <taxon>Eukaryota</taxon>
        <taxon>Fungi</taxon>
        <taxon>Dikarya</taxon>
        <taxon>Basidiomycota</taxon>
        <taxon>Agaricomycotina</taxon>
        <taxon>Agaricomycetes</taxon>
        <taxon>Cantharellales</taxon>
        <taxon>Ceratobasidiaceae</taxon>
        <taxon>Rhizoctonia</taxon>
        <taxon>Rhizoctonia solani AG-1</taxon>
    </lineage>
</organism>
<dbReference type="GO" id="GO:0034355">
    <property type="term" value="P:NAD+ biosynthetic process via the salvage pathway"/>
    <property type="evidence" value="ECO:0007669"/>
    <property type="project" value="TreeGrafter"/>
</dbReference>
<feature type="domain" description="Nicotinate phosphoribosyltransferase N-terminal" evidence="9">
    <location>
        <begin position="12"/>
        <end position="120"/>
    </location>
</feature>
<dbReference type="InterPro" id="IPR007229">
    <property type="entry name" value="Nic_PRibTrfase-Fam"/>
</dbReference>
<evidence type="ECO:0000256" key="2">
    <source>
        <dbReference type="ARBA" id="ARBA00010897"/>
    </source>
</evidence>
<keyword evidence="10" id="KW-0808">Transferase</keyword>
<dbReference type="UniPathway" id="UPA00253">
    <property type="reaction ID" value="UER00457"/>
</dbReference>
<evidence type="ECO:0000256" key="3">
    <source>
        <dbReference type="ARBA" id="ARBA00013236"/>
    </source>
</evidence>
<protein>
    <recommendedName>
        <fullName evidence="3">nicotinate phosphoribosyltransferase</fullName>
        <ecNumber evidence="3">6.3.4.21</ecNumber>
    </recommendedName>
</protein>
<evidence type="ECO:0000256" key="1">
    <source>
        <dbReference type="ARBA" id="ARBA00004952"/>
    </source>
</evidence>
<sequence length="401" mass="45596">MADPENTTDFPILHHFPKADVTYRFTNRAKEMLFSRECFELAKQSIAQAEWLKDNCPYFTEEYISYLRSYRFRPNEQVKMDLHVTSEPGAEVEEGHITMEISGLWVETIPYEVPVMSILSEAYFLTVDRGWTYEGQEGMSSGSEPLKRVRLIHFYVELAYQKAKQLIKAGISFSDFGTRRRRSYHGQDLVLQGLIRGNKEFSGQEARGRLSSTSNIAAIHGYENANGLAMDLWEATYPTSKSNALHIALTDTFSTDAFNLNFTTDRARAERWRGLRQDSGDPFEFIVKARSAYEEMGIDYRKKVIVFSDGLDVELSIKIQKAIEEAGFIGTAPLKIREGTKRMDNGQRSKPLNMVIKIASVEGQPCVKISDDITKCIFSRICSAYDIKILVSLVLPACTLF</sequence>
<dbReference type="Pfam" id="PF04095">
    <property type="entry name" value="NAPRTase"/>
    <property type="match status" value="1"/>
</dbReference>
<proteinExistence type="inferred from homology"/>
<dbReference type="Gene3D" id="3.20.140.10">
    <property type="entry name" value="nicotinate phosphoribosyltransferase"/>
    <property type="match status" value="2"/>
</dbReference>
<dbReference type="InterPro" id="IPR040727">
    <property type="entry name" value="NAPRTase_N"/>
</dbReference>
<keyword evidence="10" id="KW-0328">Glycosyltransferase</keyword>
<keyword evidence="6" id="KW-0662">Pyridine nucleotide biosynthesis</keyword>
<reference evidence="10 11" key="1">
    <citation type="journal article" date="2013" name="Nat. Commun.">
        <title>The evolution and pathogenic mechanisms of the rice sheath blight pathogen.</title>
        <authorList>
            <person name="Zheng A."/>
            <person name="Lin R."/>
            <person name="Xu L."/>
            <person name="Qin P."/>
            <person name="Tang C."/>
            <person name="Ai P."/>
            <person name="Zhang D."/>
            <person name="Liu Y."/>
            <person name="Sun Z."/>
            <person name="Feng H."/>
            <person name="Wang Y."/>
            <person name="Chen Y."/>
            <person name="Liang X."/>
            <person name="Fu R."/>
            <person name="Li Q."/>
            <person name="Zhang J."/>
            <person name="Yu X."/>
            <person name="Xie Z."/>
            <person name="Ding L."/>
            <person name="Guan P."/>
            <person name="Tang J."/>
            <person name="Liang Y."/>
            <person name="Wang S."/>
            <person name="Deng Q."/>
            <person name="Li S."/>
            <person name="Zhu J."/>
            <person name="Wang L."/>
            <person name="Liu H."/>
            <person name="Li P."/>
        </authorList>
    </citation>
    <scope>NUCLEOTIDE SEQUENCE [LARGE SCALE GENOMIC DNA]</scope>
    <source>
        <strain evidence="11">AG-1 IA</strain>
    </source>
</reference>
<dbReference type="GO" id="GO:0004516">
    <property type="term" value="F:nicotinate phosphoribosyltransferase activity"/>
    <property type="evidence" value="ECO:0007669"/>
    <property type="project" value="UniProtKB-EC"/>
</dbReference>
<dbReference type="GO" id="GO:0005829">
    <property type="term" value="C:cytosol"/>
    <property type="evidence" value="ECO:0007669"/>
    <property type="project" value="TreeGrafter"/>
</dbReference>
<comment type="similarity">
    <text evidence="2">Belongs to the NAPRTase family.</text>
</comment>
<dbReference type="InterPro" id="IPR041525">
    <property type="entry name" value="N/Namide_PRibTrfase"/>
</dbReference>
<dbReference type="Proteomes" id="UP000011668">
    <property type="component" value="Unassembled WGS sequence"/>
</dbReference>
<comment type="catalytic activity">
    <reaction evidence="7">
        <text>5-phospho-alpha-D-ribose 1-diphosphate + nicotinate + ATP + H2O = nicotinate beta-D-ribonucleotide + ADP + phosphate + diphosphate</text>
        <dbReference type="Rhea" id="RHEA:36163"/>
        <dbReference type="ChEBI" id="CHEBI:15377"/>
        <dbReference type="ChEBI" id="CHEBI:30616"/>
        <dbReference type="ChEBI" id="CHEBI:32544"/>
        <dbReference type="ChEBI" id="CHEBI:33019"/>
        <dbReference type="ChEBI" id="CHEBI:43474"/>
        <dbReference type="ChEBI" id="CHEBI:57502"/>
        <dbReference type="ChEBI" id="CHEBI:58017"/>
        <dbReference type="ChEBI" id="CHEBI:456216"/>
        <dbReference type="EC" id="6.3.4.21"/>
    </reaction>
</comment>
<dbReference type="PANTHER" id="PTHR11098:SF1">
    <property type="entry name" value="NICOTINATE PHOSPHORIBOSYLTRANSFERASE"/>
    <property type="match status" value="1"/>
</dbReference>
<keyword evidence="5" id="KW-0436">Ligase</keyword>
<dbReference type="OMA" id="IEHCLEY"/>
<keyword evidence="4" id="KW-0597">Phosphoprotein</keyword>
<feature type="domain" description="Nicotinate/nicotinamide phosphoribosyltransferase" evidence="8">
    <location>
        <begin position="221"/>
        <end position="377"/>
    </location>
</feature>
<evidence type="ECO:0000256" key="4">
    <source>
        <dbReference type="ARBA" id="ARBA00022553"/>
    </source>
</evidence>
<accession>L8X1X6</accession>